<name>A0A918UKG6_9BACT</name>
<organism evidence="1 2">
    <name type="scientific">Echinicola pacifica</name>
    <dbReference type="NCBI Taxonomy" id="346377"/>
    <lineage>
        <taxon>Bacteria</taxon>
        <taxon>Pseudomonadati</taxon>
        <taxon>Bacteroidota</taxon>
        <taxon>Cytophagia</taxon>
        <taxon>Cytophagales</taxon>
        <taxon>Cyclobacteriaceae</taxon>
        <taxon>Echinicola</taxon>
    </lineage>
</organism>
<proteinExistence type="predicted"/>
<dbReference type="Proteomes" id="UP000619457">
    <property type="component" value="Unassembled WGS sequence"/>
</dbReference>
<sequence>MGSCTAQKPASKGTYGYDVEFFEKESIEMIQLKANDNGAAVLISPGYQGRIMTSTSRGMQGQSFGWINHDYISSGKINDQFNPFGGEERIWLGPEGGPFSIYFDQDEEQNFGNWRVPKELDTSPFELVQKSDRSVQFQKSMQISNASGHPLKLSIDRTITLLDLKETEATLSTSLHRSLDWVAYESENILSNKGDDSWDENSGFLSIWLLSMFNPSEEGLVFLPFQEGSEEELGKIVEDNYFGKVPEERLIIKGNMVYFKVDGKHRSKIGLSPERSTPYSGSYDPTSKTLTILWYSKPKDPTPYVNSKWGEQEDPLKGDALNSYNDGPVADGSILGPFYEIESSSPAALLQPGESIKHSQRIIHITGEEKYLNEVVNNLFQVSLTEMVSVFEED</sequence>
<keyword evidence="2" id="KW-1185">Reference proteome</keyword>
<gene>
    <name evidence="1" type="ORF">GCM10007049_06570</name>
</gene>
<comment type="caution">
    <text evidence="1">The sequence shown here is derived from an EMBL/GenBank/DDBJ whole genome shotgun (WGS) entry which is preliminary data.</text>
</comment>
<evidence type="ECO:0000313" key="1">
    <source>
        <dbReference type="EMBL" id="GGZ16872.1"/>
    </source>
</evidence>
<dbReference type="InterPro" id="IPR046713">
    <property type="entry name" value="DUF6786"/>
</dbReference>
<dbReference type="AlphaFoldDB" id="A0A918UKG6"/>
<dbReference type="EMBL" id="BMWX01000001">
    <property type="protein sequence ID" value="GGZ16872.1"/>
    <property type="molecule type" value="Genomic_DNA"/>
</dbReference>
<reference evidence="1" key="2">
    <citation type="submission" date="2020-09" db="EMBL/GenBank/DDBJ databases">
        <authorList>
            <person name="Sun Q."/>
            <person name="Kim S."/>
        </authorList>
    </citation>
    <scope>NUCLEOTIDE SEQUENCE</scope>
    <source>
        <strain evidence="1">KCTC 12368</strain>
    </source>
</reference>
<evidence type="ECO:0000313" key="2">
    <source>
        <dbReference type="Proteomes" id="UP000619457"/>
    </source>
</evidence>
<reference evidence="1" key="1">
    <citation type="journal article" date="2014" name="Int. J. Syst. Evol. Microbiol.">
        <title>Complete genome sequence of Corynebacterium casei LMG S-19264T (=DSM 44701T), isolated from a smear-ripened cheese.</title>
        <authorList>
            <consortium name="US DOE Joint Genome Institute (JGI-PGF)"/>
            <person name="Walter F."/>
            <person name="Albersmeier A."/>
            <person name="Kalinowski J."/>
            <person name="Ruckert C."/>
        </authorList>
    </citation>
    <scope>NUCLEOTIDE SEQUENCE</scope>
    <source>
        <strain evidence="1">KCTC 12368</strain>
    </source>
</reference>
<dbReference type="Pfam" id="PF20583">
    <property type="entry name" value="DUF6786"/>
    <property type="match status" value="1"/>
</dbReference>
<protein>
    <submittedName>
        <fullName evidence="1">Uncharacterized protein</fullName>
    </submittedName>
</protein>
<accession>A0A918UKG6</accession>